<evidence type="ECO:0000256" key="3">
    <source>
        <dbReference type="ARBA" id="ARBA00022692"/>
    </source>
</evidence>
<keyword evidence="3 6" id="KW-0812">Transmembrane</keyword>
<proteinExistence type="inferred from homology"/>
<comment type="similarity">
    <text evidence="2">Belongs to the potassium channel KCNE family.</text>
</comment>
<reference evidence="7" key="3">
    <citation type="submission" date="2025-09" db="UniProtKB">
        <authorList>
            <consortium name="Ensembl"/>
        </authorList>
    </citation>
    <scope>IDENTIFICATION</scope>
</reference>
<evidence type="ECO:0000256" key="5">
    <source>
        <dbReference type="ARBA" id="ARBA00023136"/>
    </source>
</evidence>
<keyword evidence="4 6" id="KW-1133">Transmembrane helix</keyword>
<evidence type="ECO:0000256" key="6">
    <source>
        <dbReference type="SAM" id="Phobius"/>
    </source>
</evidence>
<reference evidence="8" key="1">
    <citation type="submission" date="2018-12" db="EMBL/GenBank/DDBJ databases">
        <authorList>
            <person name="Yazar S."/>
        </authorList>
    </citation>
    <scope>NUCLEOTIDE SEQUENCE [LARGE SCALE GENOMIC DNA]</scope>
</reference>
<keyword evidence="5 6" id="KW-0472">Membrane</keyword>
<dbReference type="Ensembl" id="ENSVURT00010006629.1">
    <property type="protein sequence ID" value="ENSVURP00010005864.1"/>
    <property type="gene ID" value="ENSVURG00010004544.1"/>
</dbReference>
<accession>A0A4X2K1K1</accession>
<dbReference type="GO" id="GO:0044325">
    <property type="term" value="F:transmembrane transporter binding"/>
    <property type="evidence" value="ECO:0007669"/>
    <property type="project" value="TreeGrafter"/>
</dbReference>
<dbReference type="GO" id="GO:0005251">
    <property type="term" value="F:delayed rectifier potassium channel activity"/>
    <property type="evidence" value="ECO:0007669"/>
    <property type="project" value="TreeGrafter"/>
</dbReference>
<organism evidence="7 8">
    <name type="scientific">Vombatus ursinus</name>
    <name type="common">Common wombat</name>
    <dbReference type="NCBI Taxonomy" id="29139"/>
    <lineage>
        <taxon>Eukaryota</taxon>
        <taxon>Metazoa</taxon>
        <taxon>Chordata</taxon>
        <taxon>Craniata</taxon>
        <taxon>Vertebrata</taxon>
        <taxon>Euteleostomi</taxon>
        <taxon>Mammalia</taxon>
        <taxon>Metatheria</taxon>
        <taxon>Diprotodontia</taxon>
        <taxon>Vombatidae</taxon>
        <taxon>Vombatus</taxon>
    </lineage>
</organism>
<evidence type="ECO:0000256" key="1">
    <source>
        <dbReference type="ARBA" id="ARBA00004167"/>
    </source>
</evidence>
<dbReference type="PANTHER" id="PTHR15282:SF10">
    <property type="entry name" value="POTASSIUM VOLTAGE-GATED CHANNEL SUBFAMILY E MEMBER 1"/>
    <property type="match status" value="1"/>
</dbReference>
<evidence type="ECO:0000256" key="4">
    <source>
        <dbReference type="ARBA" id="ARBA00022989"/>
    </source>
</evidence>
<evidence type="ECO:0000256" key="2">
    <source>
        <dbReference type="ARBA" id="ARBA00005688"/>
    </source>
</evidence>
<dbReference type="GO" id="GO:0097623">
    <property type="term" value="P:potassium ion export across plasma membrane"/>
    <property type="evidence" value="ECO:0007669"/>
    <property type="project" value="TreeGrafter"/>
</dbReference>
<dbReference type="AlphaFoldDB" id="A0A4X2K1K1"/>
<evidence type="ECO:0000313" key="7">
    <source>
        <dbReference type="Ensembl" id="ENSVURP00010005864.1"/>
    </source>
</evidence>
<evidence type="ECO:0000313" key="8">
    <source>
        <dbReference type="Proteomes" id="UP000314987"/>
    </source>
</evidence>
<sequence>ALRTMTALSNSTASYPFLSEPLEEYIQRGNHSSSAVAHSAGGELEALYILIVLGFFGFFTLGIMLSYVLSIPQHALAPGTVWLPPLHPRPFSASFCVLSSSTRL</sequence>
<dbReference type="Proteomes" id="UP000314987">
    <property type="component" value="Unassembled WGS sequence"/>
</dbReference>
<dbReference type="GO" id="GO:0008076">
    <property type="term" value="C:voltage-gated potassium channel complex"/>
    <property type="evidence" value="ECO:0007669"/>
    <property type="project" value="TreeGrafter"/>
</dbReference>
<dbReference type="STRING" id="29139.ENSVURP00010005864"/>
<dbReference type="GO" id="GO:0060307">
    <property type="term" value="P:regulation of ventricular cardiac muscle cell membrane repolarization"/>
    <property type="evidence" value="ECO:0007669"/>
    <property type="project" value="TreeGrafter"/>
</dbReference>
<feature type="transmembrane region" description="Helical" evidence="6">
    <location>
        <begin position="46"/>
        <end position="69"/>
    </location>
</feature>
<dbReference type="GO" id="GO:0015459">
    <property type="term" value="F:potassium channel regulator activity"/>
    <property type="evidence" value="ECO:0007669"/>
    <property type="project" value="TreeGrafter"/>
</dbReference>
<reference evidence="7" key="2">
    <citation type="submission" date="2025-08" db="UniProtKB">
        <authorList>
            <consortium name="Ensembl"/>
        </authorList>
    </citation>
    <scope>IDENTIFICATION</scope>
</reference>
<dbReference type="PANTHER" id="PTHR15282">
    <property type="entry name" value="POTASSIUM VOLTAGE-GATED CHANNEL SUBFAMILY E MEMBER 1, 3"/>
    <property type="match status" value="1"/>
</dbReference>
<dbReference type="InterPro" id="IPR000369">
    <property type="entry name" value="K_chnl_KCNE"/>
</dbReference>
<comment type="subcellular location">
    <subcellularLocation>
        <location evidence="1">Membrane</location>
        <topology evidence="1">Single-pass membrane protein</topology>
    </subcellularLocation>
</comment>
<keyword evidence="8" id="KW-1185">Reference proteome</keyword>
<dbReference type="PRINTS" id="PR00168">
    <property type="entry name" value="KCNECHANNEL"/>
</dbReference>
<dbReference type="GO" id="GO:1902282">
    <property type="term" value="F:voltage-gated potassium channel activity involved in ventricular cardiac muscle cell action potential repolarization"/>
    <property type="evidence" value="ECO:0007669"/>
    <property type="project" value="TreeGrafter"/>
</dbReference>
<dbReference type="GO" id="GO:0086091">
    <property type="term" value="P:regulation of heart rate by cardiac conduction"/>
    <property type="evidence" value="ECO:0007669"/>
    <property type="project" value="TreeGrafter"/>
</dbReference>
<dbReference type="Pfam" id="PF02060">
    <property type="entry name" value="ISK_Channel"/>
    <property type="match status" value="1"/>
</dbReference>
<name>A0A4X2K1K1_VOMUR</name>
<protein>
    <submittedName>
        <fullName evidence="7">Uncharacterized protein</fullName>
    </submittedName>
</protein>